<feature type="domain" description="CAAX prenyl protease 2/Lysostaphin resistance protein A-like" evidence="2">
    <location>
        <begin position="120"/>
        <end position="211"/>
    </location>
</feature>
<dbReference type="RefSeq" id="WP_253236296.1">
    <property type="nucleotide sequence ID" value="NZ_JAMYJR010000003.1"/>
</dbReference>
<keyword evidence="1" id="KW-0812">Transmembrane</keyword>
<dbReference type="PANTHER" id="PTHR39430:SF1">
    <property type="entry name" value="PROTEASE"/>
    <property type="match status" value="1"/>
</dbReference>
<dbReference type="InterPro" id="IPR003675">
    <property type="entry name" value="Rce1/LyrA-like_dom"/>
</dbReference>
<evidence type="ECO:0000313" key="4">
    <source>
        <dbReference type="Proteomes" id="UP001523369"/>
    </source>
</evidence>
<keyword evidence="3" id="KW-0378">Hydrolase</keyword>
<organism evidence="3 4">
    <name type="scientific">Paractinoplanes aksuensis</name>
    <dbReference type="NCBI Taxonomy" id="2939490"/>
    <lineage>
        <taxon>Bacteria</taxon>
        <taxon>Bacillati</taxon>
        <taxon>Actinomycetota</taxon>
        <taxon>Actinomycetes</taxon>
        <taxon>Micromonosporales</taxon>
        <taxon>Micromonosporaceae</taxon>
        <taxon>Paractinoplanes</taxon>
    </lineage>
</organism>
<dbReference type="PANTHER" id="PTHR39430">
    <property type="entry name" value="MEMBRANE-ASSOCIATED PROTEASE-RELATED"/>
    <property type="match status" value="1"/>
</dbReference>
<evidence type="ECO:0000313" key="3">
    <source>
        <dbReference type="EMBL" id="MCO8270173.1"/>
    </source>
</evidence>
<dbReference type="EMBL" id="JAMYJR010000003">
    <property type="protein sequence ID" value="MCO8270173.1"/>
    <property type="molecule type" value="Genomic_DNA"/>
</dbReference>
<dbReference type="Pfam" id="PF02517">
    <property type="entry name" value="Rce1-like"/>
    <property type="match status" value="1"/>
</dbReference>
<protein>
    <submittedName>
        <fullName evidence="3">CPBP family intramembrane metalloprotease</fullName>
    </submittedName>
</protein>
<feature type="transmembrane region" description="Helical" evidence="1">
    <location>
        <begin position="116"/>
        <end position="133"/>
    </location>
</feature>
<feature type="transmembrane region" description="Helical" evidence="1">
    <location>
        <begin position="7"/>
        <end position="24"/>
    </location>
</feature>
<gene>
    <name evidence="3" type="ORF">M1L60_06150</name>
</gene>
<evidence type="ECO:0000259" key="2">
    <source>
        <dbReference type="Pfam" id="PF02517"/>
    </source>
</evidence>
<dbReference type="GO" id="GO:0008237">
    <property type="term" value="F:metallopeptidase activity"/>
    <property type="evidence" value="ECO:0007669"/>
    <property type="project" value="UniProtKB-KW"/>
</dbReference>
<accession>A0ABT1DH55</accession>
<keyword evidence="3" id="KW-0645">Protease</keyword>
<sequence length="262" mass="28655">MGRPHVAVRIGIVLAAATAIWLIIRWVGEAIFGPADYDRERHVFAAVATTGLVLPMVVVAWRCLDRVPWRRLRRASPRTMLRLLAAGMAGYLIPAAIAVTVFVVAGWLTIDVNGSIVGSVLALLVLVLLYEALPEEFIFRGYVFRNLSGRMPTWAVVLVQAALFALFGVAVGAAGSVERIVLFFGFAIVQGWLRAVTDTLWVPIGFHLAFQTCEQLVGSHWDHFVVNDLALLQNIVLGLIPLALGVLTVQTLGRWARRPAEA</sequence>
<evidence type="ECO:0000256" key="1">
    <source>
        <dbReference type="SAM" id="Phobius"/>
    </source>
</evidence>
<feature type="transmembrane region" description="Helical" evidence="1">
    <location>
        <begin position="44"/>
        <end position="64"/>
    </location>
</feature>
<proteinExistence type="predicted"/>
<dbReference type="Proteomes" id="UP001523369">
    <property type="component" value="Unassembled WGS sequence"/>
</dbReference>
<feature type="transmembrane region" description="Helical" evidence="1">
    <location>
        <begin position="229"/>
        <end position="249"/>
    </location>
</feature>
<feature type="transmembrane region" description="Helical" evidence="1">
    <location>
        <begin position="154"/>
        <end position="174"/>
    </location>
</feature>
<reference evidence="3 4" key="1">
    <citation type="submission" date="2022-06" db="EMBL/GenBank/DDBJ databases">
        <title>New Species of the Genus Actinoplanes, ActinopZanes ferrugineus.</title>
        <authorList>
            <person name="Ding P."/>
        </authorList>
    </citation>
    <scope>NUCLEOTIDE SEQUENCE [LARGE SCALE GENOMIC DNA]</scope>
    <source>
        <strain evidence="3 4">TRM88003</strain>
    </source>
</reference>
<name>A0ABT1DH55_9ACTN</name>
<keyword evidence="1" id="KW-1133">Transmembrane helix</keyword>
<keyword evidence="4" id="KW-1185">Reference proteome</keyword>
<comment type="caution">
    <text evidence="3">The sequence shown here is derived from an EMBL/GenBank/DDBJ whole genome shotgun (WGS) entry which is preliminary data.</text>
</comment>
<keyword evidence="1" id="KW-0472">Membrane</keyword>
<feature type="transmembrane region" description="Helical" evidence="1">
    <location>
        <begin position="84"/>
        <end position="110"/>
    </location>
</feature>
<keyword evidence="3" id="KW-0482">Metalloprotease</keyword>